<sequence>MNQRERNNRETERRGKEGERLTVAVGWRTAAIPCNGEGGCGYDGCRGAV</sequence>
<name>A0A392QH82_9FABA</name>
<organism evidence="1 2">
    <name type="scientific">Trifolium medium</name>
    <dbReference type="NCBI Taxonomy" id="97028"/>
    <lineage>
        <taxon>Eukaryota</taxon>
        <taxon>Viridiplantae</taxon>
        <taxon>Streptophyta</taxon>
        <taxon>Embryophyta</taxon>
        <taxon>Tracheophyta</taxon>
        <taxon>Spermatophyta</taxon>
        <taxon>Magnoliopsida</taxon>
        <taxon>eudicotyledons</taxon>
        <taxon>Gunneridae</taxon>
        <taxon>Pentapetalae</taxon>
        <taxon>rosids</taxon>
        <taxon>fabids</taxon>
        <taxon>Fabales</taxon>
        <taxon>Fabaceae</taxon>
        <taxon>Papilionoideae</taxon>
        <taxon>50 kb inversion clade</taxon>
        <taxon>NPAAA clade</taxon>
        <taxon>Hologalegina</taxon>
        <taxon>IRL clade</taxon>
        <taxon>Trifolieae</taxon>
        <taxon>Trifolium</taxon>
    </lineage>
</organism>
<comment type="caution">
    <text evidence="1">The sequence shown here is derived from an EMBL/GenBank/DDBJ whole genome shotgun (WGS) entry which is preliminary data.</text>
</comment>
<dbReference type="Proteomes" id="UP000265520">
    <property type="component" value="Unassembled WGS sequence"/>
</dbReference>
<protein>
    <submittedName>
        <fullName evidence="1">Uncharacterized protein</fullName>
    </submittedName>
</protein>
<dbReference type="EMBL" id="LXQA010134872">
    <property type="protein sequence ID" value="MCI23234.1"/>
    <property type="molecule type" value="Genomic_DNA"/>
</dbReference>
<proteinExistence type="predicted"/>
<evidence type="ECO:0000313" key="1">
    <source>
        <dbReference type="EMBL" id="MCI23234.1"/>
    </source>
</evidence>
<evidence type="ECO:0000313" key="2">
    <source>
        <dbReference type="Proteomes" id="UP000265520"/>
    </source>
</evidence>
<keyword evidence="2" id="KW-1185">Reference proteome</keyword>
<reference evidence="1 2" key="1">
    <citation type="journal article" date="2018" name="Front. Plant Sci.">
        <title>Red Clover (Trifolium pratense) and Zigzag Clover (T. medium) - A Picture of Genomic Similarities and Differences.</title>
        <authorList>
            <person name="Dluhosova J."/>
            <person name="Istvanek J."/>
            <person name="Nedelnik J."/>
            <person name="Repkova J."/>
        </authorList>
    </citation>
    <scope>NUCLEOTIDE SEQUENCE [LARGE SCALE GENOMIC DNA]</scope>
    <source>
        <strain evidence="2">cv. 10/8</strain>
        <tissue evidence="1">Leaf</tissue>
    </source>
</reference>
<accession>A0A392QH82</accession>
<dbReference type="AlphaFoldDB" id="A0A392QH82"/>